<dbReference type="Pfam" id="PF01458">
    <property type="entry name" value="SUFBD_core"/>
    <property type="match status" value="1"/>
</dbReference>
<evidence type="ECO:0000313" key="5">
    <source>
        <dbReference type="Proteomes" id="UP000000270"/>
    </source>
</evidence>
<dbReference type="SUPFAM" id="SSF101960">
    <property type="entry name" value="Stabilizer of iron transporter SufD"/>
    <property type="match status" value="1"/>
</dbReference>
<reference evidence="5" key="2">
    <citation type="submission" date="2007-04" db="EMBL/GenBank/DDBJ databases">
        <title>Complete genome sequence of the nitrogen-fixing bacterium Azorhizobium caulinodans ORS571.</title>
        <authorList>
            <person name="Lee K.B."/>
            <person name="Backer P.D."/>
            <person name="Aono T."/>
            <person name="Liu C.T."/>
            <person name="Suzuki S."/>
            <person name="Suzuki T."/>
            <person name="Kaneko T."/>
            <person name="Yamada M."/>
            <person name="Tabata S."/>
            <person name="Kupfer D.M."/>
            <person name="Najar F.Z."/>
            <person name="Wiley G.B."/>
            <person name="Roe B."/>
            <person name="Binnewies T."/>
            <person name="Ussery D."/>
            <person name="Vereecke D."/>
            <person name="Gevers D."/>
            <person name="Holsters M."/>
            <person name="Oyaizu H."/>
        </authorList>
    </citation>
    <scope>NUCLEOTIDE SEQUENCE [LARGE SCALE GENOMIC DNA]</scope>
    <source>
        <strain evidence="5">ATCC 43989 / DSM 5975 / JCM 20966 / LMG 6465 / NBRC 14845 / NCIMB 13405 / ORS 571</strain>
    </source>
</reference>
<evidence type="ECO:0000313" key="4">
    <source>
        <dbReference type="EMBL" id="BAF89611.1"/>
    </source>
</evidence>
<evidence type="ECO:0000259" key="2">
    <source>
        <dbReference type="Pfam" id="PF01458"/>
    </source>
</evidence>
<dbReference type="InterPro" id="IPR011542">
    <property type="entry name" value="SUF_FeS_clus_asmbl_SufD"/>
</dbReference>
<reference evidence="4 5" key="4">
    <citation type="journal article" date="2009" name="Appl. Environ. Microbiol.">
        <title>Comparative genome-wide transcriptional profiling of Azorhizobium caulinodans ORS571 grown under free-living and symbiotic conditions.</title>
        <authorList>
            <person name="Tsukada S."/>
            <person name="Aono T."/>
            <person name="Akiba N."/>
            <person name="Lee KB."/>
            <person name="Liu CT."/>
            <person name="Toyazaki H."/>
            <person name="Oyaizu H."/>
        </authorList>
    </citation>
    <scope>NUCLEOTIDE SEQUENCE [LARGE SCALE GENOMIC DNA]</scope>
    <source>
        <strain evidence="5">ATCC 43989 / DSM 5975 / JCM 20966 / LMG 6465 / NBRC 14845 / NCIMB 13405 / ORS 571</strain>
    </source>
</reference>
<protein>
    <submittedName>
        <fullName evidence="4">FeS assembly protein</fullName>
    </submittedName>
</protein>
<sequence>MRNTAMNVVTPLRTAAEQALAAAVEQRLQSQPVAGRIGELRRAAATAFSEGGLPTRRVEEWKYTDLKAILRDAVPLAGPLDASAEAEGSFKALTVPGAKRILFVNGALARPASDLLALESGIAALPLESAIASNDPLAERIGALQPQRYDAPLALNTVFLGEGLLVRVAAGAKIAAPLHIANVFTGDDPVATYGRVVVVVEDGAEVTLVESFQGRDGVAYQTNTALELFVGDGAHVDLVRVQEEGDAALHLSTVMVEIGREAQLHTFALNSGAKASRTSLYGRFGGQHSHAGLRGANLLKGKQHQDTTLLLDHAVPHCESRELFKTVLADESHGVFQGKIVVRPDAQKTDGRMMSRALLLGEAAEMDNKPELEIFADDVQCGHGATAGDLDEDLLFYLKARGIPQRQAEALLVQAFVGEAIEFVENEALRELIIARAETWLAKRA</sequence>
<dbReference type="InterPro" id="IPR037284">
    <property type="entry name" value="SUF_FeS_clus_asmbl_SufBD_sf"/>
</dbReference>
<feature type="domain" description="SUF system FeS cluster assembly SufBD core" evidence="2">
    <location>
        <begin position="188"/>
        <end position="416"/>
    </location>
</feature>
<dbReference type="KEGG" id="azc:AZC_3613"/>
<reference evidence="4 5" key="6">
    <citation type="journal article" date="2011" name="Appl. Environ. Microbiol.">
        <title>Involvement of the azorhizobial chromosome partition gene (parA) in the onset of bacteroid differentiation during Sesbania rostrata stem nodule development.</title>
        <authorList>
            <person name="Liu CT."/>
            <person name="Lee KB."/>
            <person name="Wang YS."/>
            <person name="Peng MH."/>
            <person name="Lee KT."/>
            <person name="Suzuki S."/>
            <person name="Suzuki T."/>
            <person name="Oyaizu H."/>
        </authorList>
    </citation>
    <scope>NUCLEOTIDE SEQUENCE [LARGE SCALE GENOMIC DNA]</scope>
    <source>
        <strain evidence="5">ATCC 43989 / DSM 5975 / JCM 20966 / LMG 6465 / NBRC 14845 / NCIMB 13405 / ORS 571</strain>
    </source>
</reference>
<dbReference type="EMBL" id="AP009384">
    <property type="protein sequence ID" value="BAF89611.1"/>
    <property type="molecule type" value="Genomic_DNA"/>
</dbReference>
<dbReference type="STRING" id="438753.AZC_3613"/>
<dbReference type="eggNOG" id="COG0719">
    <property type="taxonomic scope" value="Bacteria"/>
</dbReference>
<dbReference type="InterPro" id="IPR055346">
    <property type="entry name" value="Fe-S_cluster_assembly_SufBD"/>
</dbReference>
<proteinExistence type="inferred from homology"/>
<dbReference type="InterPro" id="IPR000825">
    <property type="entry name" value="SUF_FeS_clus_asmbl_SufBD_core"/>
</dbReference>
<dbReference type="PANTHER" id="PTHR43575:SF1">
    <property type="entry name" value="PROTEIN ABCI7, CHLOROPLASTIC"/>
    <property type="match status" value="1"/>
</dbReference>
<evidence type="ECO:0000259" key="3">
    <source>
        <dbReference type="Pfam" id="PF19295"/>
    </source>
</evidence>
<dbReference type="Proteomes" id="UP000000270">
    <property type="component" value="Chromosome"/>
</dbReference>
<reference evidence="4 5" key="3">
    <citation type="journal article" date="2008" name="BMC Genomics">
        <title>The genome of the versatile nitrogen fixer Azorhizobium caulinodans ORS571.</title>
        <authorList>
            <person name="Lee KB."/>
            <person name="Backer P.D."/>
            <person name="Aono T."/>
            <person name="Liu CT."/>
            <person name="Suzuki S."/>
            <person name="Suzuki T."/>
            <person name="Kaneko T."/>
            <person name="Yamada M."/>
            <person name="Tabata S."/>
            <person name="Kupfer D.M."/>
            <person name="Najar F.Z."/>
            <person name="Wiley G.B."/>
            <person name="Roe B."/>
            <person name="Binnewies T.T."/>
            <person name="Ussery D.W."/>
            <person name="D'Haeze W."/>
            <person name="Herder J.D."/>
            <person name="Gevers D."/>
            <person name="Vereecke D."/>
            <person name="Holsters M."/>
            <person name="Oyaizu H."/>
        </authorList>
    </citation>
    <scope>NUCLEOTIDE SEQUENCE [LARGE SCALE GENOMIC DNA]</scope>
    <source>
        <strain evidence="5">ATCC 43989 / DSM 5975 / JCM 20966 / LMG 6465 / NBRC 14845 / NCIMB 13405 / ORS 571</strain>
    </source>
</reference>
<dbReference type="GO" id="GO:0016226">
    <property type="term" value="P:iron-sulfur cluster assembly"/>
    <property type="evidence" value="ECO:0007669"/>
    <property type="project" value="InterPro"/>
</dbReference>
<dbReference type="Pfam" id="PF19295">
    <property type="entry name" value="SufBD_N"/>
    <property type="match status" value="1"/>
</dbReference>
<reference evidence="4 5" key="1">
    <citation type="journal article" date="2007" name="Appl. Environ. Microbiol.">
        <title>Rhizobial factors required for stem nodule maturation and maintenance in Sesbania rostrata-Azorhizobium caulinodans ORS571 symbiosis.</title>
        <authorList>
            <person name="Suzuki S."/>
            <person name="Aono T."/>
            <person name="Lee KB."/>
            <person name="Suzuki T."/>
            <person name="Liu CT."/>
            <person name="Miwa H."/>
            <person name="Wakao S."/>
            <person name="Iki T."/>
            <person name="Oyaizu H."/>
        </authorList>
    </citation>
    <scope>NUCLEOTIDE SEQUENCE [LARGE SCALE GENOMIC DNA]</scope>
    <source>
        <strain evidence="5">ATCC 43989 / DSM 5975 / JCM 20966 / LMG 6465 / NBRC 14845 / NCIMB 13405 / ORS 571</strain>
    </source>
</reference>
<dbReference type="HOGENOM" id="CLU_026231_5_2_5"/>
<dbReference type="AlphaFoldDB" id="A8IFG5"/>
<gene>
    <name evidence="4" type="primary">sufD</name>
    <name evidence="4" type="ordered locus">AZC_3613</name>
</gene>
<name>A8IFG5_AZOC5</name>
<dbReference type="InterPro" id="IPR045595">
    <property type="entry name" value="SufBD_N"/>
</dbReference>
<accession>A8IFG5</accession>
<keyword evidence="5" id="KW-1185">Reference proteome</keyword>
<dbReference type="NCBIfam" id="TIGR01981">
    <property type="entry name" value="sufD"/>
    <property type="match status" value="1"/>
</dbReference>
<evidence type="ECO:0000256" key="1">
    <source>
        <dbReference type="ARBA" id="ARBA00043967"/>
    </source>
</evidence>
<comment type="similarity">
    <text evidence="1">Belongs to the iron-sulfur cluster assembly SufBD family.</text>
</comment>
<organism evidence="4 5">
    <name type="scientific">Azorhizobium caulinodans (strain ATCC 43989 / DSM 5975 / JCM 20966 / LMG 6465 / NBRC 14845 / NCIMB 13405 / ORS 571)</name>
    <dbReference type="NCBI Taxonomy" id="438753"/>
    <lineage>
        <taxon>Bacteria</taxon>
        <taxon>Pseudomonadati</taxon>
        <taxon>Pseudomonadota</taxon>
        <taxon>Alphaproteobacteria</taxon>
        <taxon>Hyphomicrobiales</taxon>
        <taxon>Xanthobacteraceae</taxon>
        <taxon>Azorhizobium</taxon>
    </lineage>
</organism>
<reference evidence="4 5" key="5">
    <citation type="journal article" date="2010" name="Appl. Environ. Microbiol.">
        <title>phrR-like gene praR of Azorhizobium caulinodans ORS571 is essential for symbiosis with Sesbania rostrata and is involved in expression of reb genes.</title>
        <authorList>
            <person name="Akiba N."/>
            <person name="Aono T."/>
            <person name="Toyazaki H."/>
            <person name="Sato S."/>
            <person name="Oyaizu H."/>
        </authorList>
    </citation>
    <scope>NUCLEOTIDE SEQUENCE [LARGE SCALE GENOMIC DNA]</scope>
    <source>
        <strain evidence="5">ATCC 43989 / DSM 5975 / JCM 20966 / LMG 6465 / NBRC 14845 / NCIMB 13405 / ORS 571</strain>
    </source>
</reference>
<feature type="domain" description="SUF system FeS cluster assembly SufBD N-terminal" evidence="3">
    <location>
        <begin position="35"/>
        <end position="180"/>
    </location>
</feature>
<dbReference type="PANTHER" id="PTHR43575">
    <property type="entry name" value="PROTEIN ABCI7, CHLOROPLASTIC"/>
    <property type="match status" value="1"/>
</dbReference>